<gene>
    <name evidence="2" type="ORF">g.36066</name>
</gene>
<dbReference type="AlphaFoldDB" id="A0A1B6HVY7"/>
<evidence type="ECO:0000256" key="1">
    <source>
        <dbReference type="SAM" id="MobiDB-lite"/>
    </source>
</evidence>
<feature type="compositionally biased region" description="Low complexity" evidence="1">
    <location>
        <begin position="1"/>
        <end position="14"/>
    </location>
</feature>
<name>A0A1B6HVY7_9HEMI</name>
<dbReference type="EMBL" id="GECU01028862">
    <property type="protein sequence ID" value="JAS78844.1"/>
    <property type="molecule type" value="Transcribed_RNA"/>
</dbReference>
<evidence type="ECO:0000313" key="2">
    <source>
        <dbReference type="EMBL" id="JAS78844.1"/>
    </source>
</evidence>
<proteinExistence type="predicted"/>
<feature type="region of interest" description="Disordered" evidence="1">
    <location>
        <begin position="1"/>
        <end position="21"/>
    </location>
</feature>
<accession>A0A1B6HVY7</accession>
<organism evidence="2">
    <name type="scientific">Homalodisca liturata</name>
    <dbReference type="NCBI Taxonomy" id="320908"/>
    <lineage>
        <taxon>Eukaryota</taxon>
        <taxon>Metazoa</taxon>
        <taxon>Ecdysozoa</taxon>
        <taxon>Arthropoda</taxon>
        <taxon>Hexapoda</taxon>
        <taxon>Insecta</taxon>
        <taxon>Pterygota</taxon>
        <taxon>Neoptera</taxon>
        <taxon>Paraneoptera</taxon>
        <taxon>Hemiptera</taxon>
        <taxon>Auchenorrhyncha</taxon>
        <taxon>Membracoidea</taxon>
        <taxon>Cicadellidae</taxon>
        <taxon>Cicadellinae</taxon>
        <taxon>Proconiini</taxon>
        <taxon>Homalodisca</taxon>
    </lineage>
</organism>
<reference evidence="2" key="1">
    <citation type="submission" date="2015-11" db="EMBL/GenBank/DDBJ databases">
        <title>De novo transcriptome assembly of four potential Pierce s Disease insect vectors from Arizona vineyards.</title>
        <authorList>
            <person name="Tassone E.E."/>
        </authorList>
    </citation>
    <scope>NUCLEOTIDE SEQUENCE</scope>
</reference>
<feature type="non-terminal residue" evidence="2">
    <location>
        <position position="1"/>
    </location>
</feature>
<protein>
    <submittedName>
        <fullName evidence="2">Uncharacterized protein</fullName>
    </submittedName>
</protein>
<sequence length="105" mass="11578">RSRSRSSSPESKNSPSKRKLKHLTLTGDKSEYVQEEMCKGNILVDLEILCKEIANFTVCRSCSGTITLVENTTRRKGIVSSLVLTCSACDEKTSFMSSKITSSSH</sequence>